<evidence type="ECO:0000256" key="2">
    <source>
        <dbReference type="SAM" id="Phobius"/>
    </source>
</evidence>
<protein>
    <submittedName>
        <fullName evidence="4">Polysaccharide export protein Wza</fullName>
    </submittedName>
</protein>
<evidence type="ECO:0000256" key="1">
    <source>
        <dbReference type="ARBA" id="ARBA00022729"/>
    </source>
</evidence>
<keyword evidence="1" id="KW-0732">Signal</keyword>
<accession>W7XXP3</accession>
<gene>
    <name evidence="4" type="ORF">JCM21142_41902</name>
</gene>
<evidence type="ECO:0000313" key="5">
    <source>
        <dbReference type="Proteomes" id="UP000019402"/>
    </source>
</evidence>
<sequence length="273" mass="30638">MAKINSNRKQLYMAFKMNVSWSIVLLIFLLGSCVSRKKLTYLQYKGELQQVVNDDSFGRSNIQPPDYKVMPFDNLFINVSSPDPKWSAMFNAVSGDGSLTEESAIFQGYVVDNSGYIEIPFVGKIKVMGNNLADIKAKLETTFQAYVKDASITVRLVNNHVSLLGEVGRPGKYPLTKNRVNIFEALAMAGDLDDYSDRRRIQLIRPTQYGPIIKEFSLADRNILSSEFYYVMPNDIIYAPPLKGKTFQMNSAIYSVLLGVMNLGLVVLALSQN</sequence>
<feature type="transmembrane region" description="Helical" evidence="2">
    <location>
        <begin position="252"/>
        <end position="270"/>
    </location>
</feature>
<dbReference type="Pfam" id="PF02563">
    <property type="entry name" value="Poly_export"/>
    <property type="match status" value="1"/>
</dbReference>
<dbReference type="InterPro" id="IPR049712">
    <property type="entry name" value="Poly_export"/>
</dbReference>
<dbReference type="Gene3D" id="3.10.560.10">
    <property type="entry name" value="Outer membrane lipoprotein wza domain like"/>
    <property type="match status" value="1"/>
</dbReference>
<dbReference type="eggNOG" id="COG1596">
    <property type="taxonomic scope" value="Bacteria"/>
</dbReference>
<dbReference type="AlphaFoldDB" id="W7XXP3"/>
<keyword evidence="2" id="KW-1133">Transmembrane helix</keyword>
<comment type="caution">
    <text evidence="4">The sequence shown here is derived from an EMBL/GenBank/DDBJ whole genome shotgun (WGS) entry which is preliminary data.</text>
</comment>
<evidence type="ECO:0000313" key="4">
    <source>
        <dbReference type="EMBL" id="GAF03235.1"/>
    </source>
</evidence>
<dbReference type="InterPro" id="IPR003715">
    <property type="entry name" value="Poly_export_N"/>
</dbReference>
<dbReference type="GO" id="GO:0015159">
    <property type="term" value="F:polysaccharide transmembrane transporter activity"/>
    <property type="evidence" value="ECO:0007669"/>
    <property type="project" value="InterPro"/>
</dbReference>
<keyword evidence="2" id="KW-0812">Transmembrane</keyword>
<dbReference type="Gene3D" id="3.30.1950.10">
    <property type="entry name" value="wza like domain"/>
    <property type="match status" value="1"/>
</dbReference>
<dbReference type="PROSITE" id="PS51257">
    <property type="entry name" value="PROKAR_LIPOPROTEIN"/>
    <property type="match status" value="1"/>
</dbReference>
<dbReference type="PANTHER" id="PTHR33619:SF3">
    <property type="entry name" value="POLYSACCHARIDE EXPORT PROTEIN GFCE-RELATED"/>
    <property type="match status" value="1"/>
</dbReference>
<dbReference type="PANTHER" id="PTHR33619">
    <property type="entry name" value="POLYSACCHARIDE EXPORT PROTEIN GFCE-RELATED"/>
    <property type="match status" value="1"/>
</dbReference>
<dbReference type="EMBL" id="BAMD01000020">
    <property type="protein sequence ID" value="GAF03235.1"/>
    <property type="molecule type" value="Genomic_DNA"/>
</dbReference>
<dbReference type="OrthoDB" id="662756at2"/>
<dbReference type="RefSeq" id="WP_044212823.1">
    <property type="nucleotide sequence ID" value="NZ_BAMD01000020.1"/>
</dbReference>
<keyword evidence="5" id="KW-1185">Reference proteome</keyword>
<keyword evidence="2" id="KW-0472">Membrane</keyword>
<proteinExistence type="predicted"/>
<evidence type="ECO:0000259" key="3">
    <source>
        <dbReference type="Pfam" id="PF02563"/>
    </source>
</evidence>
<feature type="domain" description="Polysaccharide export protein N-terminal" evidence="3">
    <location>
        <begin position="63"/>
        <end position="156"/>
    </location>
</feature>
<organism evidence="4 5">
    <name type="scientific">Saccharicrinis fermentans DSM 9555 = JCM 21142</name>
    <dbReference type="NCBI Taxonomy" id="869213"/>
    <lineage>
        <taxon>Bacteria</taxon>
        <taxon>Pseudomonadati</taxon>
        <taxon>Bacteroidota</taxon>
        <taxon>Bacteroidia</taxon>
        <taxon>Marinilabiliales</taxon>
        <taxon>Marinilabiliaceae</taxon>
        <taxon>Saccharicrinis</taxon>
    </lineage>
</organism>
<reference evidence="4 5" key="1">
    <citation type="journal article" date="2014" name="Genome Announc.">
        <title>Draft Genome Sequence of Cytophaga fermentans JCM 21142T, a Facultative Anaerobe Isolated from Marine Mud.</title>
        <authorList>
            <person name="Starns D."/>
            <person name="Oshima K."/>
            <person name="Suda W."/>
            <person name="Iino T."/>
            <person name="Yuki M."/>
            <person name="Inoue J."/>
            <person name="Kitamura K."/>
            <person name="Iida T."/>
            <person name="Darby A."/>
            <person name="Hattori M."/>
            <person name="Ohkuma M."/>
        </authorList>
    </citation>
    <scope>NUCLEOTIDE SEQUENCE [LARGE SCALE GENOMIC DNA]</scope>
    <source>
        <strain evidence="4 5">JCM 21142</strain>
    </source>
</reference>
<dbReference type="STRING" id="869213.GCA_000517085_00249"/>
<dbReference type="Proteomes" id="UP000019402">
    <property type="component" value="Unassembled WGS sequence"/>
</dbReference>
<name>W7XXP3_9BACT</name>